<comment type="caution">
    <text evidence="1">The sequence shown here is derived from an EMBL/GenBank/DDBJ whole genome shotgun (WGS) entry which is preliminary data.</text>
</comment>
<name>A0ABR8P7H4_9LACO</name>
<gene>
    <name evidence="1" type="ORF">DTK66_05850</name>
</gene>
<dbReference type="Pfam" id="PF12784">
    <property type="entry name" value="PDDEXK_2"/>
    <property type="match status" value="1"/>
</dbReference>
<evidence type="ECO:0000313" key="1">
    <source>
        <dbReference type="EMBL" id="MBD5806638.1"/>
    </source>
</evidence>
<protein>
    <submittedName>
        <fullName evidence="1">Rpn family recombination-promoting nuclease/putative transposase</fullName>
    </submittedName>
</protein>
<dbReference type="RefSeq" id="WP_191668065.1">
    <property type="nucleotide sequence ID" value="NZ_QORN01000019.1"/>
</dbReference>
<accession>A0ABR8P7H4</accession>
<evidence type="ECO:0000313" key="2">
    <source>
        <dbReference type="Proteomes" id="UP000704341"/>
    </source>
</evidence>
<sequence length="242" mass="28511">MQLIQRALPYLKLKEVVNIETQKDISAIAAKKVRYDVYVRDQENRIFIVEMQIADKHNLPFRLRYYLGQADEELLKPNNNYQVLAKYPTYAIMFCNFDYYGRGWARYEFEMQCTCDSQLKFGDKRTVVVFNAKATTFSDNDKPIQSFLALMRNQVDNKSKFITQIQTEISKIKSNPERRRSFMKFQMLLADAKSEGQKEERIKAIKILIKTLQQLGTPTEDIKTSLIKNYHLSNIEAEQYLK</sequence>
<dbReference type="Proteomes" id="UP000704341">
    <property type="component" value="Unassembled WGS sequence"/>
</dbReference>
<dbReference type="EMBL" id="QORN01000019">
    <property type="protein sequence ID" value="MBD5806638.1"/>
    <property type="molecule type" value="Genomic_DNA"/>
</dbReference>
<reference evidence="1 2" key="1">
    <citation type="submission" date="2018-07" db="EMBL/GenBank/DDBJ databases">
        <title>Phylogenomic Insights into understanding Host Adaptation of Lactobacillus reuteri by a novel species, Lactobacillus spp. M31.</title>
        <authorList>
            <person name="Sharma S."/>
            <person name="Patil P."/>
            <person name="Korpole S."/>
            <person name="Patil P.B."/>
        </authorList>
    </citation>
    <scope>NUCLEOTIDE SEQUENCE [LARGE SCALE GENOMIC DNA]</scope>
    <source>
        <strain evidence="1 2">M31</strain>
    </source>
</reference>
<dbReference type="NCBIfam" id="TIGR01784">
    <property type="entry name" value="T_den_put_tspse"/>
    <property type="match status" value="1"/>
</dbReference>
<dbReference type="InterPro" id="IPR010106">
    <property type="entry name" value="RpnA"/>
</dbReference>
<proteinExistence type="predicted"/>
<keyword evidence="2" id="KW-1185">Reference proteome</keyword>
<organism evidence="1 2">
    <name type="scientific">Limosilactobacillus walteri</name>
    <dbReference type="NCBI Taxonomy" id="2268022"/>
    <lineage>
        <taxon>Bacteria</taxon>
        <taxon>Bacillati</taxon>
        <taxon>Bacillota</taxon>
        <taxon>Bacilli</taxon>
        <taxon>Lactobacillales</taxon>
        <taxon>Lactobacillaceae</taxon>
        <taxon>Limosilactobacillus</taxon>
    </lineage>
</organism>